<keyword evidence="3" id="KW-1185">Reference proteome</keyword>
<evidence type="ECO:0000313" key="2">
    <source>
        <dbReference type="EMBL" id="RUP51404.1"/>
    </source>
</evidence>
<dbReference type="EMBL" id="RBNI01000751">
    <property type="protein sequence ID" value="RUP51404.1"/>
    <property type="molecule type" value="Genomic_DNA"/>
</dbReference>
<protein>
    <submittedName>
        <fullName evidence="2">Uncharacterized protein</fullName>
    </submittedName>
</protein>
<dbReference type="Proteomes" id="UP000268093">
    <property type="component" value="Unassembled WGS sequence"/>
</dbReference>
<evidence type="ECO:0000313" key="3">
    <source>
        <dbReference type="Proteomes" id="UP000268093"/>
    </source>
</evidence>
<dbReference type="AlphaFoldDB" id="A0A433DKH6"/>
<evidence type="ECO:0000256" key="1">
    <source>
        <dbReference type="SAM" id="MobiDB-lite"/>
    </source>
</evidence>
<organism evidence="2 3">
    <name type="scientific">Jimgerdemannia flammicorona</name>
    <dbReference type="NCBI Taxonomy" id="994334"/>
    <lineage>
        <taxon>Eukaryota</taxon>
        <taxon>Fungi</taxon>
        <taxon>Fungi incertae sedis</taxon>
        <taxon>Mucoromycota</taxon>
        <taxon>Mucoromycotina</taxon>
        <taxon>Endogonomycetes</taxon>
        <taxon>Endogonales</taxon>
        <taxon>Endogonaceae</taxon>
        <taxon>Jimgerdemannia</taxon>
    </lineage>
</organism>
<reference evidence="2 3" key="1">
    <citation type="journal article" date="2018" name="New Phytol.">
        <title>Phylogenomics of Endogonaceae and evolution of mycorrhizas within Mucoromycota.</title>
        <authorList>
            <person name="Chang Y."/>
            <person name="Desiro A."/>
            <person name="Na H."/>
            <person name="Sandor L."/>
            <person name="Lipzen A."/>
            <person name="Clum A."/>
            <person name="Barry K."/>
            <person name="Grigoriev I.V."/>
            <person name="Martin F.M."/>
            <person name="Stajich J.E."/>
            <person name="Smith M.E."/>
            <person name="Bonito G."/>
            <person name="Spatafora J.W."/>
        </authorList>
    </citation>
    <scope>NUCLEOTIDE SEQUENCE [LARGE SCALE GENOMIC DNA]</scope>
    <source>
        <strain evidence="2 3">GMNB39</strain>
    </source>
</reference>
<proteinExistence type="predicted"/>
<gene>
    <name evidence="2" type="ORF">BC936DRAFT_148360</name>
</gene>
<name>A0A433DKH6_9FUNG</name>
<comment type="caution">
    <text evidence="2">The sequence shown here is derived from an EMBL/GenBank/DDBJ whole genome shotgun (WGS) entry which is preliminary data.</text>
</comment>
<feature type="region of interest" description="Disordered" evidence="1">
    <location>
        <begin position="64"/>
        <end position="85"/>
    </location>
</feature>
<accession>A0A433DKH6</accession>
<sequence length="349" mass="39773">MNHLGNRNCFWEGGNPDSSVVTQTSRSREIDFGLRFVHVATAETKTQSRNHLLTAHCRILHLSNKPRRVNMSQQQKKDGESSPIRLDTRVVGLPTAISWPRRYERKEFYNAKAFIVTPRSEHPGIPALQEKVQRAKDSLGFADAPNMASASFIIVGDGADETPKLTEEAIRAIMQYADGKNLPIISVTMLKLYEEHMEEIDDDASVPFVLQEGSGPGMTLTMGPDFFRYAEENEDDAYDELGRQQLQKDEYVAFVNNLHLPEKERLGKYLNYDPIRLIGTRWKVHMVLNRYLALAWEVSGHTWTFNFHEENFKTEYQGLFGEIDAIDALRASVLAFLKNPQVFLSHEGV</sequence>